<evidence type="ECO:0000313" key="2">
    <source>
        <dbReference type="EMBL" id="MPC97722.1"/>
    </source>
</evidence>
<protein>
    <submittedName>
        <fullName evidence="2">Uncharacterized protein</fullName>
    </submittedName>
</protein>
<name>A0A5B7JNT2_PORTR</name>
<dbReference type="EMBL" id="VSRR010111177">
    <property type="protein sequence ID" value="MPC97722.1"/>
    <property type="molecule type" value="Genomic_DNA"/>
</dbReference>
<keyword evidence="3" id="KW-1185">Reference proteome</keyword>
<comment type="caution">
    <text evidence="2">The sequence shown here is derived from an EMBL/GenBank/DDBJ whole genome shotgun (WGS) entry which is preliminary data.</text>
</comment>
<evidence type="ECO:0000256" key="1">
    <source>
        <dbReference type="SAM" id="MobiDB-lite"/>
    </source>
</evidence>
<dbReference type="Proteomes" id="UP000324222">
    <property type="component" value="Unassembled WGS sequence"/>
</dbReference>
<feature type="region of interest" description="Disordered" evidence="1">
    <location>
        <begin position="1"/>
        <end position="42"/>
    </location>
</feature>
<organism evidence="2 3">
    <name type="scientific">Portunus trituberculatus</name>
    <name type="common">Swimming crab</name>
    <name type="synonym">Neptunus trituberculatus</name>
    <dbReference type="NCBI Taxonomy" id="210409"/>
    <lineage>
        <taxon>Eukaryota</taxon>
        <taxon>Metazoa</taxon>
        <taxon>Ecdysozoa</taxon>
        <taxon>Arthropoda</taxon>
        <taxon>Crustacea</taxon>
        <taxon>Multicrustacea</taxon>
        <taxon>Malacostraca</taxon>
        <taxon>Eumalacostraca</taxon>
        <taxon>Eucarida</taxon>
        <taxon>Decapoda</taxon>
        <taxon>Pleocyemata</taxon>
        <taxon>Brachyura</taxon>
        <taxon>Eubrachyura</taxon>
        <taxon>Portunoidea</taxon>
        <taxon>Portunidae</taxon>
        <taxon>Portuninae</taxon>
        <taxon>Portunus</taxon>
    </lineage>
</organism>
<proteinExistence type="predicted"/>
<accession>A0A5B7JNT2</accession>
<reference evidence="2 3" key="1">
    <citation type="submission" date="2019-05" db="EMBL/GenBank/DDBJ databases">
        <title>Another draft genome of Portunus trituberculatus and its Hox gene families provides insights of decapod evolution.</title>
        <authorList>
            <person name="Jeong J.-H."/>
            <person name="Song I."/>
            <person name="Kim S."/>
            <person name="Choi T."/>
            <person name="Kim D."/>
            <person name="Ryu S."/>
            <person name="Kim W."/>
        </authorList>
    </citation>
    <scope>NUCLEOTIDE SEQUENCE [LARGE SCALE GENOMIC DNA]</scope>
    <source>
        <tissue evidence="2">Muscle</tissue>
    </source>
</reference>
<dbReference type="AlphaFoldDB" id="A0A5B7JNT2"/>
<gene>
    <name evidence="2" type="ORF">E2C01_093051</name>
</gene>
<feature type="compositionally biased region" description="Basic and acidic residues" evidence="1">
    <location>
        <begin position="1"/>
        <end position="12"/>
    </location>
</feature>
<sequence length="198" mass="21866">MNPLRKKAEEVLSHSSSVGQEAEERVRASRGPSVTGSRKRTITPSGPCLAFVRPAPPCLVEFSCVSSASPRANTRRKTLLFGFSLDIVEGFCPKIYYVKHVVGKVFPHKLRSPKSFNPSAGGWRSSQCCPNFVTCKRLLHQTAFPRQNLVHLRANLSRPASYTPALRITRLDHLCNCPDKQTPLSLQPSALSPEPSVM</sequence>
<evidence type="ECO:0000313" key="3">
    <source>
        <dbReference type="Proteomes" id="UP000324222"/>
    </source>
</evidence>